<feature type="compositionally biased region" description="Low complexity" evidence="1">
    <location>
        <begin position="587"/>
        <end position="599"/>
    </location>
</feature>
<evidence type="ECO:0008006" key="3">
    <source>
        <dbReference type="Google" id="ProtNLM"/>
    </source>
</evidence>
<accession>A0A0A9E7R7</accession>
<dbReference type="PANTHER" id="PTHR36376">
    <property type="entry name" value="OS09G0514700 PROTEIN"/>
    <property type="match status" value="1"/>
</dbReference>
<dbReference type="EMBL" id="GBRH01203955">
    <property type="protein sequence ID" value="JAD93940.1"/>
    <property type="molecule type" value="Transcribed_RNA"/>
</dbReference>
<reference evidence="2" key="2">
    <citation type="journal article" date="2015" name="Data Brief">
        <title>Shoot transcriptome of the giant reed, Arundo donax.</title>
        <authorList>
            <person name="Barrero R.A."/>
            <person name="Guerrero F.D."/>
            <person name="Moolhuijzen P."/>
            <person name="Goolsby J.A."/>
            <person name="Tidwell J."/>
            <person name="Bellgard S.E."/>
            <person name="Bellgard M.I."/>
        </authorList>
    </citation>
    <scope>NUCLEOTIDE SEQUENCE</scope>
    <source>
        <tissue evidence="2">Shoot tissue taken approximately 20 cm above the soil surface</tissue>
    </source>
</reference>
<proteinExistence type="predicted"/>
<feature type="region of interest" description="Disordered" evidence="1">
    <location>
        <begin position="290"/>
        <end position="324"/>
    </location>
</feature>
<evidence type="ECO:0000313" key="2">
    <source>
        <dbReference type="EMBL" id="JAD93940.1"/>
    </source>
</evidence>
<feature type="compositionally biased region" description="Low complexity" evidence="1">
    <location>
        <begin position="107"/>
        <end position="117"/>
    </location>
</feature>
<feature type="compositionally biased region" description="Polar residues" evidence="1">
    <location>
        <begin position="291"/>
        <end position="305"/>
    </location>
</feature>
<feature type="compositionally biased region" description="Basic and acidic residues" evidence="1">
    <location>
        <begin position="559"/>
        <end position="568"/>
    </location>
</feature>
<protein>
    <recommendedName>
        <fullName evidence="3">SAP domain-containing protein</fullName>
    </recommendedName>
</protein>
<feature type="region of interest" description="Disordered" evidence="1">
    <location>
        <begin position="547"/>
        <end position="616"/>
    </location>
</feature>
<reference evidence="2" key="1">
    <citation type="submission" date="2014-09" db="EMBL/GenBank/DDBJ databases">
        <authorList>
            <person name="Magalhaes I.L.F."/>
            <person name="Oliveira U."/>
            <person name="Santos F.R."/>
            <person name="Vidigal T.H.D.A."/>
            <person name="Brescovit A.D."/>
            <person name="Santos A.J."/>
        </authorList>
    </citation>
    <scope>NUCLEOTIDE SEQUENCE</scope>
    <source>
        <tissue evidence="2">Shoot tissue taken approximately 20 cm above the soil surface</tissue>
    </source>
</reference>
<evidence type="ECO:0000256" key="1">
    <source>
        <dbReference type="SAM" id="MobiDB-lite"/>
    </source>
</evidence>
<name>A0A0A9E7R7_ARUDO</name>
<sequence length="616" mass="64526">MGYEESKKHLLSLSYNELQSLCKRYNLPANKTHTQLASSLASLLEASLATSPAALSSVKEASTGSQFNLKRGPYSGRDDDIPLVHAKHKKGPQTVVDETSKRGINTSSSICPVSISSGRPDCHGRSSSEPGNAHNVQSQSAVGIANKSTNPELASEHHGSPANMIDQTSAPIIQKRPVIDDGLASAPSRHTEDDIGKGCGPSDMISANARTIQFFVMKDEGIDLVVDLDSTPSTWAENVKAEVNLCMPPDLQPGNVSSFISSLVSKDDHSTISPSGNIVVDVQSKRAKSIAPSTNSSLGSDAGDNSHSEPYPADRTTVNSVSSASTMPSTLVELSGYQEGAPVVSSSCLTADVQNNMTSHSLMTGALDNNVLPPESVDVLARSERITAALIDASVQSTGYKDMMNPGKTKVSGKIGCTQTVSVADTDSLSAFSSGDVVRSASNGNSCPKSAGKQIVDIPGGAQLAQNGSTHEVLMEPMEALSMEKDTGSGDRLSISCQLARQTIAKLPVTEAQSDASSADQCMAGNFDLTNPTSSSAASDNAVNPLTSKCGAESAQSHDSADKSRVCDPEELELESKTPPAYGEPPRSILLSLRSASARQTKPSTLRRRSARLVPK</sequence>
<dbReference type="AlphaFoldDB" id="A0A0A9E7R7"/>
<feature type="region of interest" description="Disordered" evidence="1">
    <location>
        <begin position="107"/>
        <end position="139"/>
    </location>
</feature>
<feature type="compositionally biased region" description="Polar residues" evidence="1">
    <location>
        <begin position="127"/>
        <end position="139"/>
    </location>
</feature>
<feature type="compositionally biased region" description="Basic residues" evidence="1">
    <location>
        <begin position="605"/>
        <end position="616"/>
    </location>
</feature>
<organism evidence="2">
    <name type="scientific">Arundo donax</name>
    <name type="common">Giant reed</name>
    <name type="synonym">Donax arundinaceus</name>
    <dbReference type="NCBI Taxonomy" id="35708"/>
    <lineage>
        <taxon>Eukaryota</taxon>
        <taxon>Viridiplantae</taxon>
        <taxon>Streptophyta</taxon>
        <taxon>Embryophyta</taxon>
        <taxon>Tracheophyta</taxon>
        <taxon>Spermatophyta</taxon>
        <taxon>Magnoliopsida</taxon>
        <taxon>Liliopsida</taxon>
        <taxon>Poales</taxon>
        <taxon>Poaceae</taxon>
        <taxon>PACMAD clade</taxon>
        <taxon>Arundinoideae</taxon>
        <taxon>Arundineae</taxon>
        <taxon>Arundo</taxon>
    </lineage>
</organism>
<dbReference type="PANTHER" id="PTHR36376:SF1">
    <property type="entry name" value="OS09G0514700 PROTEIN"/>
    <property type="match status" value="1"/>
</dbReference>